<accession>A0A179D724</accession>
<protein>
    <submittedName>
        <fullName evidence="1">Uncharacterized protein</fullName>
    </submittedName>
</protein>
<dbReference type="EMBL" id="LWLG01000001">
    <property type="protein sequence ID" value="OAQ21539.1"/>
    <property type="molecule type" value="Genomic_DNA"/>
</dbReference>
<dbReference type="AlphaFoldDB" id="A0A179D724"/>
<comment type="caution">
    <text evidence="1">The sequence shown here is derived from an EMBL/GenBank/DDBJ whole genome shotgun (WGS) entry which is preliminary data.</text>
</comment>
<keyword evidence="2" id="KW-1185">Reference proteome</keyword>
<organism evidence="1 2">
    <name type="scientific">Thermosulfurimonas dismutans</name>
    <dbReference type="NCBI Taxonomy" id="999894"/>
    <lineage>
        <taxon>Bacteria</taxon>
        <taxon>Pseudomonadati</taxon>
        <taxon>Thermodesulfobacteriota</taxon>
        <taxon>Thermodesulfobacteria</taxon>
        <taxon>Thermodesulfobacteriales</taxon>
        <taxon>Thermodesulfobacteriaceae</taxon>
        <taxon>Thermosulfurimonas</taxon>
    </lineage>
</organism>
<reference evidence="1 2" key="1">
    <citation type="submission" date="2016-04" db="EMBL/GenBank/DDBJ databases">
        <title>Genome analysis of Thermosulfurimonas dismutans, the first thermophilic sulfur-disproportionating bacterium of the phylum Thermodesulfobacteria.</title>
        <authorList>
            <person name="Mardanov A.V."/>
            <person name="Beletsky A.V."/>
            <person name="Kadnikov V.V."/>
            <person name="Slobodkin A.I."/>
            <person name="Ravin N.V."/>
        </authorList>
    </citation>
    <scope>NUCLEOTIDE SEQUENCE [LARGE SCALE GENOMIC DNA]</scope>
    <source>
        <strain evidence="1 2">S95</strain>
    </source>
</reference>
<proteinExistence type="predicted"/>
<name>A0A179D724_9BACT</name>
<evidence type="ECO:0000313" key="1">
    <source>
        <dbReference type="EMBL" id="OAQ21539.1"/>
    </source>
</evidence>
<sequence>MEKIPQYLDLPVRVKPKNLRSEVQNLSEEWKKTCERSECFEEGSWHGEIDGSLRKLLQKLGKFFDWFSEHYPTRSKQTKSMLSYLDPFVSKLPEPIMELRAKEWKEIHDYFNDVSHHRFDSDFDTFSKWLEALEYFLLDRFVPKTFDDHKIIDDIIREGEENAKA</sequence>
<dbReference type="STRING" id="999894.TDIS_0057"/>
<gene>
    <name evidence="1" type="ORF">TDIS_0057</name>
</gene>
<evidence type="ECO:0000313" key="2">
    <source>
        <dbReference type="Proteomes" id="UP000078390"/>
    </source>
</evidence>
<dbReference type="Proteomes" id="UP000078390">
    <property type="component" value="Unassembled WGS sequence"/>
</dbReference>